<feature type="transmembrane region" description="Helical" evidence="17">
    <location>
        <begin position="280"/>
        <end position="301"/>
    </location>
</feature>
<dbReference type="GO" id="GO:0006120">
    <property type="term" value="P:mitochondrial electron transport, NADH to ubiquinone"/>
    <property type="evidence" value="ECO:0007669"/>
    <property type="project" value="InterPro"/>
</dbReference>
<evidence type="ECO:0000259" key="18">
    <source>
        <dbReference type="Pfam" id="PF00361"/>
    </source>
</evidence>
<feature type="transmembrane region" description="Helical" evidence="17">
    <location>
        <begin position="113"/>
        <end position="133"/>
    </location>
</feature>
<keyword evidence="5" id="KW-0813">Transport</keyword>
<dbReference type="Pfam" id="PF00361">
    <property type="entry name" value="Proton_antipo_M"/>
    <property type="match status" value="1"/>
</dbReference>
<evidence type="ECO:0000256" key="9">
    <source>
        <dbReference type="ARBA" id="ARBA00022967"/>
    </source>
</evidence>
<feature type="transmembrane region" description="Helical" evidence="17">
    <location>
        <begin position="139"/>
        <end position="165"/>
    </location>
</feature>
<evidence type="ECO:0000256" key="3">
    <source>
        <dbReference type="ARBA" id="ARBA00012944"/>
    </source>
</evidence>
<feature type="transmembrane region" description="Helical" evidence="17">
    <location>
        <begin position="241"/>
        <end position="260"/>
    </location>
</feature>
<dbReference type="GO" id="GO:0005743">
    <property type="term" value="C:mitochondrial inner membrane"/>
    <property type="evidence" value="ECO:0007669"/>
    <property type="project" value="UniProtKB-SubCell"/>
</dbReference>
<comment type="subcellular location">
    <subcellularLocation>
        <location evidence="1 17">Mitochondrion inner membrane</location>
        <topology evidence="1 17">Multi-pass membrane protein</topology>
    </subcellularLocation>
</comment>
<keyword evidence="11 17" id="KW-1133">Transmembrane helix</keyword>
<comment type="function">
    <text evidence="17">Core subunit of the mitochondrial membrane respiratory chain NADH dehydrogenase (Complex I) which catalyzes electron transfer from NADH through the respiratory chain, using ubiquinone as an electron acceptor. Essential for the catalytic activity and assembly of complex I.</text>
</comment>
<dbReference type="EC" id="7.1.1.2" evidence="3 17"/>
<reference evidence="19" key="1">
    <citation type="journal article" date="2020" name="BMC Evol. Biol.">
        <title>A mitogenomic phylogeny of chitons (Mollusca: Polyplacophora).</title>
        <authorList>
            <person name="Irisarri I."/>
            <person name="Uribe J.E."/>
            <person name="Eernisse D.J."/>
            <person name="Zardoya R."/>
        </authorList>
    </citation>
    <scope>NUCLEOTIDE SEQUENCE</scope>
</reference>
<evidence type="ECO:0000256" key="2">
    <source>
        <dbReference type="ARBA" id="ARBA00007012"/>
    </source>
</evidence>
<name>A0A6H1PGI0_9MOLL</name>
<keyword evidence="9 17" id="KW-1278">Translocase</keyword>
<comment type="similarity">
    <text evidence="2 17">Belongs to the complex I subunit 2 family.</text>
</comment>
<keyword evidence="10 17" id="KW-0249">Electron transport</keyword>
<organism evidence="19">
    <name type="scientific">Tonicia forbesii</name>
    <dbReference type="NCBI Taxonomy" id="1503220"/>
    <lineage>
        <taxon>Eukaryota</taxon>
        <taxon>Metazoa</taxon>
        <taxon>Spiralia</taxon>
        <taxon>Lophotrochozoa</taxon>
        <taxon>Mollusca</taxon>
        <taxon>Polyplacophora</taxon>
        <taxon>Neoloricata</taxon>
        <taxon>Chitonida</taxon>
        <taxon>Chitonina</taxon>
        <taxon>Chitonidae</taxon>
        <taxon>Toniciinae</taxon>
        <taxon>Tonicia</taxon>
    </lineage>
</organism>
<gene>
    <name evidence="19" type="primary">ND2</name>
</gene>
<keyword evidence="7 17" id="KW-0812">Transmembrane</keyword>
<dbReference type="AlphaFoldDB" id="A0A6H1PGI0"/>
<dbReference type="PRINTS" id="PR01436">
    <property type="entry name" value="NADHDHGNASE2"/>
</dbReference>
<evidence type="ECO:0000256" key="13">
    <source>
        <dbReference type="ARBA" id="ARBA00023075"/>
    </source>
</evidence>
<feature type="domain" description="NADH:quinone oxidoreductase/Mrp antiporter transmembrane" evidence="18">
    <location>
        <begin position="24"/>
        <end position="285"/>
    </location>
</feature>
<geneLocation type="mitochondrion" evidence="19"/>
<evidence type="ECO:0000256" key="17">
    <source>
        <dbReference type="RuleBase" id="RU003403"/>
    </source>
</evidence>
<comment type="catalytic activity">
    <reaction evidence="16 17">
        <text>a ubiquinone + NADH + 5 H(+)(in) = a ubiquinol + NAD(+) + 4 H(+)(out)</text>
        <dbReference type="Rhea" id="RHEA:29091"/>
        <dbReference type="Rhea" id="RHEA-COMP:9565"/>
        <dbReference type="Rhea" id="RHEA-COMP:9566"/>
        <dbReference type="ChEBI" id="CHEBI:15378"/>
        <dbReference type="ChEBI" id="CHEBI:16389"/>
        <dbReference type="ChEBI" id="CHEBI:17976"/>
        <dbReference type="ChEBI" id="CHEBI:57540"/>
        <dbReference type="ChEBI" id="CHEBI:57945"/>
        <dbReference type="EC" id="7.1.1.2"/>
    </reaction>
</comment>
<evidence type="ECO:0000256" key="15">
    <source>
        <dbReference type="ARBA" id="ARBA00023136"/>
    </source>
</evidence>
<keyword evidence="13 17" id="KW-0830">Ubiquinone</keyword>
<dbReference type="InterPro" id="IPR001750">
    <property type="entry name" value="ND/Mrp_TM"/>
</dbReference>
<feature type="transmembrane region" description="Helical" evidence="17">
    <location>
        <begin position="313"/>
        <end position="335"/>
    </location>
</feature>
<keyword evidence="12 17" id="KW-0520">NAD</keyword>
<evidence type="ECO:0000313" key="19">
    <source>
        <dbReference type="EMBL" id="QIZ12565.1"/>
    </source>
</evidence>
<evidence type="ECO:0000256" key="1">
    <source>
        <dbReference type="ARBA" id="ARBA00004448"/>
    </source>
</evidence>
<accession>A0A6H1PGI0</accession>
<evidence type="ECO:0000256" key="12">
    <source>
        <dbReference type="ARBA" id="ARBA00023027"/>
    </source>
</evidence>
<keyword evidence="6 17" id="KW-0679">Respiratory chain</keyword>
<evidence type="ECO:0000256" key="14">
    <source>
        <dbReference type="ARBA" id="ARBA00023128"/>
    </source>
</evidence>
<evidence type="ECO:0000256" key="7">
    <source>
        <dbReference type="ARBA" id="ARBA00022692"/>
    </source>
</evidence>
<evidence type="ECO:0000256" key="8">
    <source>
        <dbReference type="ARBA" id="ARBA00022792"/>
    </source>
</evidence>
<dbReference type="EMBL" id="MN864054">
    <property type="protein sequence ID" value="QIZ12565.1"/>
    <property type="molecule type" value="Genomic_DNA"/>
</dbReference>
<feature type="transmembrane region" description="Helical" evidence="17">
    <location>
        <begin position="60"/>
        <end position="81"/>
    </location>
</feature>
<evidence type="ECO:0000256" key="5">
    <source>
        <dbReference type="ARBA" id="ARBA00022448"/>
    </source>
</evidence>
<keyword evidence="8 17" id="KW-0999">Mitochondrion inner membrane</keyword>
<evidence type="ECO:0000256" key="16">
    <source>
        <dbReference type="ARBA" id="ARBA00049551"/>
    </source>
</evidence>
<dbReference type="GO" id="GO:0008137">
    <property type="term" value="F:NADH dehydrogenase (ubiquinone) activity"/>
    <property type="evidence" value="ECO:0007669"/>
    <property type="project" value="UniProtKB-EC"/>
</dbReference>
<keyword evidence="14 17" id="KW-0496">Mitochondrion</keyword>
<dbReference type="InterPro" id="IPR050175">
    <property type="entry name" value="Complex_I_Subunit_2"/>
</dbReference>
<dbReference type="PANTHER" id="PTHR46552">
    <property type="entry name" value="NADH-UBIQUINONE OXIDOREDUCTASE CHAIN 2"/>
    <property type="match status" value="1"/>
</dbReference>
<evidence type="ECO:0000256" key="10">
    <source>
        <dbReference type="ARBA" id="ARBA00022982"/>
    </source>
</evidence>
<protein>
    <recommendedName>
        <fullName evidence="4 17">NADH-ubiquinone oxidoreductase chain 2</fullName>
        <ecNumber evidence="3 17">7.1.1.2</ecNumber>
    </recommendedName>
</protein>
<evidence type="ECO:0000256" key="11">
    <source>
        <dbReference type="ARBA" id="ARBA00022989"/>
    </source>
</evidence>
<evidence type="ECO:0000256" key="6">
    <source>
        <dbReference type="ARBA" id="ARBA00022660"/>
    </source>
</evidence>
<sequence>MLNFPFVSAFMFIMFFSSVFSLCSAHWFGAWLGLEVNLMSFIPMMVQKGAMEEVESAIKYFLTQAVASALLLLAATVIFWSSGSWDMLSTSFFGSSVILMSLLFKVGIAPFHFWLPSVVSGLSWMCNMLLMTWQKMVPLFLICFFFFIPMTQMIFLALASSFFGGVGGLNQTSVRGLLAYSSILHNGWMLSASLISSEIVFFYFFLYSFILISSLMLFLIEEVKNNMQFYSVFLWKDFSRSYLCLMILSLGGMPPLLGFFPKWLVVSKLVLMNSILIPGILVLGAMVSLYYYLILSFSIIMSQPAIWKTNKSLNFSGLPFVTTMNFSGIFLLYFMSILI</sequence>
<feature type="transmembrane region" description="Helical" evidence="17">
    <location>
        <begin position="6"/>
        <end position="39"/>
    </location>
</feature>
<evidence type="ECO:0000256" key="4">
    <source>
        <dbReference type="ARBA" id="ARBA00021008"/>
    </source>
</evidence>
<proteinExistence type="inferred from homology"/>
<dbReference type="InterPro" id="IPR003917">
    <property type="entry name" value="NADH_UbQ_OxRdtase_chain2"/>
</dbReference>
<dbReference type="PANTHER" id="PTHR46552:SF1">
    <property type="entry name" value="NADH-UBIQUINONE OXIDOREDUCTASE CHAIN 2"/>
    <property type="match status" value="1"/>
</dbReference>
<keyword evidence="15 17" id="KW-0472">Membrane</keyword>
<feature type="transmembrane region" description="Helical" evidence="17">
    <location>
        <begin position="201"/>
        <end position="220"/>
    </location>
</feature>